<gene>
    <name evidence="2" type="ORF">GCM10010196_27250</name>
</gene>
<organism evidence="2 3">
    <name type="scientific">Agromyces mediolanus</name>
    <name type="common">Corynebacterium mediolanum</name>
    <dbReference type="NCBI Taxonomy" id="41986"/>
    <lineage>
        <taxon>Bacteria</taxon>
        <taxon>Bacillati</taxon>
        <taxon>Actinomycetota</taxon>
        <taxon>Actinomycetes</taxon>
        <taxon>Micrococcales</taxon>
        <taxon>Microbacteriaceae</taxon>
        <taxon>Agromyces</taxon>
    </lineage>
</organism>
<name>A0A918CP68_AGRME</name>
<dbReference type="Proteomes" id="UP000610303">
    <property type="component" value="Unassembled WGS sequence"/>
</dbReference>
<dbReference type="EMBL" id="BMRJ01000002">
    <property type="protein sequence ID" value="GGR31512.1"/>
    <property type="molecule type" value="Genomic_DNA"/>
</dbReference>
<keyword evidence="1" id="KW-0472">Membrane</keyword>
<reference evidence="2" key="1">
    <citation type="journal article" date="2014" name="Int. J. Syst. Evol. Microbiol.">
        <title>Complete genome sequence of Corynebacterium casei LMG S-19264T (=DSM 44701T), isolated from a smear-ripened cheese.</title>
        <authorList>
            <consortium name="US DOE Joint Genome Institute (JGI-PGF)"/>
            <person name="Walter F."/>
            <person name="Albersmeier A."/>
            <person name="Kalinowski J."/>
            <person name="Ruckert C."/>
        </authorList>
    </citation>
    <scope>NUCLEOTIDE SEQUENCE</scope>
    <source>
        <strain evidence="2">JCM 3346</strain>
    </source>
</reference>
<proteinExistence type="predicted"/>
<keyword evidence="3" id="KW-1185">Reference proteome</keyword>
<dbReference type="RefSeq" id="WP_189085876.1">
    <property type="nucleotide sequence ID" value="NZ_BMRJ01000002.1"/>
</dbReference>
<comment type="caution">
    <text evidence="2">The sequence shown here is derived from an EMBL/GenBank/DDBJ whole genome shotgun (WGS) entry which is preliminary data.</text>
</comment>
<keyword evidence="1" id="KW-1133">Transmembrane helix</keyword>
<feature type="transmembrane region" description="Helical" evidence="1">
    <location>
        <begin position="161"/>
        <end position="186"/>
    </location>
</feature>
<protein>
    <submittedName>
        <fullName evidence="2">Uncharacterized protein</fullName>
    </submittedName>
</protein>
<dbReference type="AlphaFoldDB" id="A0A918CP68"/>
<evidence type="ECO:0000256" key="1">
    <source>
        <dbReference type="SAM" id="Phobius"/>
    </source>
</evidence>
<accession>A0A918CP68</accession>
<feature type="transmembrane region" description="Helical" evidence="1">
    <location>
        <begin position="7"/>
        <end position="26"/>
    </location>
</feature>
<sequence length="206" mass="21662">MRHRDQLAFATAAVCAVAAALIWWLWVAPIVQSVAAAEPHRLGEPVAVQLSAGERAGVWASGIAANLGTVECRASGPGGGELTLRSGPSLDWDDTLWWMTPKPGFAQVLQFTAERAGVHTVSCRDALDTYDAEVLVAGDAFGSGSLGLGAGGASRFPIGSVLAFGAVVFPGVAVLIPIVIGLRRWVGRMRDRGRRRSSWGGVRTRC</sequence>
<evidence type="ECO:0000313" key="3">
    <source>
        <dbReference type="Proteomes" id="UP000610303"/>
    </source>
</evidence>
<reference evidence="2" key="2">
    <citation type="submission" date="2020-09" db="EMBL/GenBank/DDBJ databases">
        <authorList>
            <person name="Sun Q."/>
            <person name="Ohkuma M."/>
        </authorList>
    </citation>
    <scope>NUCLEOTIDE SEQUENCE</scope>
    <source>
        <strain evidence="2">JCM 3346</strain>
    </source>
</reference>
<keyword evidence="1" id="KW-0812">Transmembrane</keyword>
<evidence type="ECO:0000313" key="2">
    <source>
        <dbReference type="EMBL" id="GGR31512.1"/>
    </source>
</evidence>